<dbReference type="EMBL" id="GBRH01249427">
    <property type="protein sequence ID" value="JAD48468.1"/>
    <property type="molecule type" value="Transcribed_RNA"/>
</dbReference>
<proteinExistence type="predicted"/>
<organism evidence="1">
    <name type="scientific">Arundo donax</name>
    <name type="common">Giant reed</name>
    <name type="synonym">Donax arundinaceus</name>
    <dbReference type="NCBI Taxonomy" id="35708"/>
    <lineage>
        <taxon>Eukaryota</taxon>
        <taxon>Viridiplantae</taxon>
        <taxon>Streptophyta</taxon>
        <taxon>Embryophyta</taxon>
        <taxon>Tracheophyta</taxon>
        <taxon>Spermatophyta</taxon>
        <taxon>Magnoliopsida</taxon>
        <taxon>Liliopsida</taxon>
        <taxon>Poales</taxon>
        <taxon>Poaceae</taxon>
        <taxon>PACMAD clade</taxon>
        <taxon>Arundinoideae</taxon>
        <taxon>Arundineae</taxon>
        <taxon>Arundo</taxon>
    </lineage>
</organism>
<dbReference type="AlphaFoldDB" id="A0A0A9AEY5"/>
<sequence length="31" mass="3381">MIIISISMSQIQHDATSQHAVLITVRDGNSN</sequence>
<name>A0A0A9AEY5_ARUDO</name>
<protein>
    <submittedName>
        <fullName evidence="1">Uncharacterized protein</fullName>
    </submittedName>
</protein>
<reference evidence="1" key="2">
    <citation type="journal article" date="2015" name="Data Brief">
        <title>Shoot transcriptome of the giant reed, Arundo donax.</title>
        <authorList>
            <person name="Barrero R.A."/>
            <person name="Guerrero F.D."/>
            <person name="Moolhuijzen P."/>
            <person name="Goolsby J.A."/>
            <person name="Tidwell J."/>
            <person name="Bellgard S.E."/>
            <person name="Bellgard M.I."/>
        </authorList>
    </citation>
    <scope>NUCLEOTIDE SEQUENCE</scope>
    <source>
        <tissue evidence="1">Shoot tissue taken approximately 20 cm above the soil surface</tissue>
    </source>
</reference>
<reference evidence="1" key="1">
    <citation type="submission" date="2014-09" db="EMBL/GenBank/DDBJ databases">
        <authorList>
            <person name="Magalhaes I.L.F."/>
            <person name="Oliveira U."/>
            <person name="Santos F.R."/>
            <person name="Vidigal T.H.D.A."/>
            <person name="Brescovit A.D."/>
            <person name="Santos A.J."/>
        </authorList>
    </citation>
    <scope>NUCLEOTIDE SEQUENCE</scope>
    <source>
        <tissue evidence="1">Shoot tissue taken approximately 20 cm above the soil surface</tissue>
    </source>
</reference>
<accession>A0A0A9AEY5</accession>
<evidence type="ECO:0000313" key="1">
    <source>
        <dbReference type="EMBL" id="JAD48468.1"/>
    </source>
</evidence>